<evidence type="ECO:0000313" key="2">
    <source>
        <dbReference type="Proteomes" id="UP000252731"/>
    </source>
</evidence>
<gene>
    <name evidence="1" type="ORF">DFO70_11532</name>
</gene>
<accession>A0A366JMX1</accession>
<proteinExistence type="predicted"/>
<name>A0A366JMX1_CYTFI</name>
<dbReference type="SUPFAM" id="SSF53795">
    <property type="entry name" value="PEP carboxykinase-like"/>
    <property type="match status" value="1"/>
</dbReference>
<protein>
    <submittedName>
        <fullName evidence="1">Uncharacterized protein</fullName>
    </submittedName>
</protein>
<dbReference type="RefSeq" id="WP_243856272.1">
    <property type="nucleotide sequence ID" value="NZ_QNSF01000015.1"/>
</dbReference>
<keyword evidence="2" id="KW-1185">Reference proteome</keyword>
<organism evidence="1 2">
    <name type="scientific">Cytobacillus firmus</name>
    <name type="common">Bacillus firmus</name>
    <dbReference type="NCBI Taxonomy" id="1399"/>
    <lineage>
        <taxon>Bacteria</taxon>
        <taxon>Bacillati</taxon>
        <taxon>Bacillota</taxon>
        <taxon>Bacilli</taxon>
        <taxon>Bacillales</taxon>
        <taxon>Bacillaceae</taxon>
        <taxon>Cytobacillus</taxon>
    </lineage>
</organism>
<dbReference type="EMBL" id="QNSF01000015">
    <property type="protein sequence ID" value="RBP88263.1"/>
    <property type="molecule type" value="Genomic_DNA"/>
</dbReference>
<reference evidence="1 2" key="1">
    <citation type="submission" date="2018-06" db="EMBL/GenBank/DDBJ databases">
        <title>Freshwater and sediment microbial communities from various areas in North America, analyzing microbe dynamics in response to fracking.</title>
        <authorList>
            <person name="Lamendella R."/>
        </authorList>
    </citation>
    <scope>NUCLEOTIDE SEQUENCE [LARGE SCALE GENOMIC DNA]</scope>
    <source>
        <strain evidence="1 2">14_TX</strain>
    </source>
</reference>
<evidence type="ECO:0000313" key="1">
    <source>
        <dbReference type="EMBL" id="RBP88263.1"/>
    </source>
</evidence>
<comment type="caution">
    <text evidence="1">The sequence shown here is derived from an EMBL/GenBank/DDBJ whole genome shotgun (WGS) entry which is preliminary data.</text>
</comment>
<sequence length="260" mass="29737">MDLLYAKVGAHEVEISTESKDFKNFIQRNFSIFKGKTSDPDIKITIKKGFGEPFVNYHVEVSKHEEKILFRRADYLIETVFDYRYSVIYAHNEFALKHAITNLYSSFIVYHNWGLLIHSSCAIENGKAHIFSGQSGAGKSTAAKLSAPRELLSDEATILMIDDGKVTVFDSPFRSELQATGTNKTVPLASIQLLHQSLHNNRMNLKKSDALIQLLDKVFYWAHSPKETKQVIKLLNKLVETVPVYDPHFQKNNRFWELIS</sequence>
<dbReference type="AlphaFoldDB" id="A0A366JMX1"/>
<dbReference type="Proteomes" id="UP000252731">
    <property type="component" value="Unassembled WGS sequence"/>
</dbReference>